<sequence length="90" mass="10434">MLLRLGSNERQRDWLTAERESRAITTTARWRWLQWQSCGRRRCRRKKTTTSGEAEDEEDWPAIGAGATTITGGRLAATEVADREEQQLLW</sequence>
<gene>
    <name evidence="2" type="ORF">B296_00051844</name>
</gene>
<proteinExistence type="predicted"/>
<evidence type="ECO:0000256" key="1">
    <source>
        <dbReference type="SAM" id="MobiDB-lite"/>
    </source>
</evidence>
<dbReference type="Proteomes" id="UP000287651">
    <property type="component" value="Unassembled WGS sequence"/>
</dbReference>
<dbReference type="EMBL" id="AMZH03024877">
    <property type="protein sequence ID" value="RRT35548.1"/>
    <property type="molecule type" value="Genomic_DNA"/>
</dbReference>
<feature type="region of interest" description="Disordered" evidence="1">
    <location>
        <begin position="44"/>
        <end position="65"/>
    </location>
</feature>
<evidence type="ECO:0000313" key="3">
    <source>
        <dbReference type="Proteomes" id="UP000287651"/>
    </source>
</evidence>
<comment type="caution">
    <text evidence="2">The sequence shown here is derived from an EMBL/GenBank/DDBJ whole genome shotgun (WGS) entry which is preliminary data.</text>
</comment>
<accession>A0A426X7X1</accession>
<dbReference type="AlphaFoldDB" id="A0A426X7X1"/>
<organism evidence="2 3">
    <name type="scientific">Ensete ventricosum</name>
    <name type="common">Abyssinian banana</name>
    <name type="synonym">Musa ensete</name>
    <dbReference type="NCBI Taxonomy" id="4639"/>
    <lineage>
        <taxon>Eukaryota</taxon>
        <taxon>Viridiplantae</taxon>
        <taxon>Streptophyta</taxon>
        <taxon>Embryophyta</taxon>
        <taxon>Tracheophyta</taxon>
        <taxon>Spermatophyta</taxon>
        <taxon>Magnoliopsida</taxon>
        <taxon>Liliopsida</taxon>
        <taxon>Zingiberales</taxon>
        <taxon>Musaceae</taxon>
        <taxon>Ensete</taxon>
    </lineage>
</organism>
<protein>
    <submittedName>
        <fullName evidence="2">Uncharacterized protein</fullName>
    </submittedName>
</protein>
<reference evidence="2 3" key="1">
    <citation type="journal article" date="2014" name="Agronomy (Basel)">
        <title>A Draft Genome Sequence for Ensete ventricosum, the Drought-Tolerant Tree Against Hunger.</title>
        <authorList>
            <person name="Harrison J."/>
            <person name="Moore K.A."/>
            <person name="Paszkiewicz K."/>
            <person name="Jones T."/>
            <person name="Grant M."/>
            <person name="Ambacheew D."/>
            <person name="Muzemil S."/>
            <person name="Studholme D.J."/>
        </authorList>
    </citation>
    <scope>NUCLEOTIDE SEQUENCE [LARGE SCALE GENOMIC DNA]</scope>
</reference>
<name>A0A426X7X1_ENSVE</name>
<evidence type="ECO:0000313" key="2">
    <source>
        <dbReference type="EMBL" id="RRT35548.1"/>
    </source>
</evidence>